<feature type="disulfide bond" description="Redox-active" evidence="13">
    <location>
        <begin position="45"/>
        <end position="50"/>
    </location>
</feature>
<dbReference type="AlphaFoldDB" id="A0A2U3KT96"/>
<evidence type="ECO:0000256" key="5">
    <source>
        <dbReference type="ARBA" id="ARBA00022827"/>
    </source>
</evidence>
<reference evidence="18" key="1">
    <citation type="submission" date="2018-02" db="EMBL/GenBank/DDBJ databases">
        <authorList>
            <person name="Hausmann B."/>
        </authorList>
    </citation>
    <scope>NUCLEOTIDE SEQUENCE [LARGE SCALE GENOMIC DNA]</scope>
    <source>
        <strain evidence="18">Peat soil MAG SbA1</strain>
    </source>
</reference>
<evidence type="ECO:0000313" key="18">
    <source>
        <dbReference type="Proteomes" id="UP000238701"/>
    </source>
</evidence>
<feature type="domain" description="Pyridine nucleotide-disulphide oxidoreductase dimerisation" evidence="15">
    <location>
        <begin position="354"/>
        <end position="462"/>
    </location>
</feature>
<keyword evidence="12" id="KW-0547">Nucleotide-binding</keyword>
<evidence type="ECO:0000256" key="2">
    <source>
        <dbReference type="ARBA" id="ARBA00012608"/>
    </source>
</evidence>
<dbReference type="PRINTS" id="PR00411">
    <property type="entry name" value="PNDRDTASEI"/>
</dbReference>
<keyword evidence="9 14" id="KW-0676">Redox-active center</keyword>
<dbReference type="InterPro" id="IPR004099">
    <property type="entry name" value="Pyr_nucl-diS_OxRdtase_dimer"/>
</dbReference>
<name>A0A2U3KT96_9BACT</name>
<feature type="binding site" evidence="12">
    <location>
        <position position="206"/>
    </location>
    <ligand>
        <name>NAD(+)</name>
        <dbReference type="ChEBI" id="CHEBI:57540"/>
    </ligand>
</feature>
<feature type="binding site" evidence="12">
    <location>
        <begin position="146"/>
        <end position="148"/>
    </location>
    <ligand>
        <name>FAD</name>
        <dbReference type="ChEBI" id="CHEBI:57692"/>
    </ligand>
</feature>
<evidence type="ECO:0000259" key="16">
    <source>
        <dbReference type="Pfam" id="PF07992"/>
    </source>
</evidence>
<dbReference type="InterPro" id="IPR001100">
    <property type="entry name" value="Pyr_nuc-diS_OxRdtase"/>
</dbReference>
<evidence type="ECO:0000256" key="13">
    <source>
        <dbReference type="PIRSR" id="PIRSR000350-4"/>
    </source>
</evidence>
<dbReference type="FunFam" id="3.30.390.30:FF:000001">
    <property type="entry name" value="Dihydrolipoyl dehydrogenase"/>
    <property type="match status" value="1"/>
</dbReference>
<proteinExistence type="inferred from homology"/>
<organism evidence="17 18">
    <name type="scientific">Candidatus Sulfotelmatobacter kueseliae</name>
    <dbReference type="NCBI Taxonomy" id="2042962"/>
    <lineage>
        <taxon>Bacteria</taxon>
        <taxon>Pseudomonadati</taxon>
        <taxon>Acidobacteriota</taxon>
        <taxon>Terriglobia</taxon>
        <taxon>Terriglobales</taxon>
        <taxon>Candidatus Korobacteraceae</taxon>
        <taxon>Candidatus Sulfotelmatobacter</taxon>
    </lineage>
</organism>
<evidence type="ECO:0000256" key="14">
    <source>
        <dbReference type="RuleBase" id="RU003692"/>
    </source>
</evidence>
<dbReference type="Pfam" id="PF07992">
    <property type="entry name" value="Pyr_redox_2"/>
    <property type="match status" value="1"/>
</dbReference>
<evidence type="ECO:0000256" key="8">
    <source>
        <dbReference type="ARBA" id="ARBA00023157"/>
    </source>
</evidence>
<evidence type="ECO:0000256" key="7">
    <source>
        <dbReference type="ARBA" id="ARBA00023027"/>
    </source>
</evidence>
<keyword evidence="4 14" id="KW-0285">Flavoprotein</keyword>
<dbReference type="InterPro" id="IPR016156">
    <property type="entry name" value="FAD/NAD-linked_Rdtase_dimer_sf"/>
</dbReference>
<evidence type="ECO:0000259" key="15">
    <source>
        <dbReference type="Pfam" id="PF02852"/>
    </source>
</evidence>
<evidence type="ECO:0000256" key="10">
    <source>
        <dbReference type="ARBA" id="ARBA00049187"/>
    </source>
</evidence>
<comment type="cofactor">
    <cofactor evidence="12 14">
        <name>FAD</name>
        <dbReference type="ChEBI" id="CHEBI:57692"/>
    </cofactor>
    <text evidence="12 14">Binds 1 FAD per subunit.</text>
</comment>
<keyword evidence="7 12" id="KW-0520">NAD</keyword>
<dbReference type="InterPro" id="IPR006258">
    <property type="entry name" value="Lipoamide_DH"/>
</dbReference>
<dbReference type="Proteomes" id="UP000238701">
    <property type="component" value="Unassembled WGS sequence"/>
</dbReference>
<dbReference type="GO" id="GO:0004148">
    <property type="term" value="F:dihydrolipoyl dehydrogenase (NADH) activity"/>
    <property type="evidence" value="ECO:0007669"/>
    <property type="project" value="UniProtKB-EC"/>
</dbReference>
<dbReference type="OrthoDB" id="9807946at2"/>
<dbReference type="InterPro" id="IPR012999">
    <property type="entry name" value="Pyr_OxRdtase_I_AS"/>
</dbReference>
<feature type="active site" description="Proton acceptor" evidence="11">
    <location>
        <position position="452"/>
    </location>
</feature>
<dbReference type="Gene3D" id="3.30.390.30">
    <property type="match status" value="1"/>
</dbReference>
<keyword evidence="8" id="KW-1015">Disulfide bond</keyword>
<protein>
    <recommendedName>
        <fullName evidence="3 14">Dihydrolipoyl dehydrogenase</fullName>
        <ecNumber evidence="2 14">1.8.1.4</ecNumber>
    </recommendedName>
</protein>
<dbReference type="EC" id="1.8.1.4" evidence="2 14"/>
<evidence type="ECO:0000256" key="12">
    <source>
        <dbReference type="PIRSR" id="PIRSR000350-3"/>
    </source>
</evidence>
<sequence>MPDSQSLHIAVVGAGPGGYAAAFLAADLGMTVTLIDPELNPGGVCLHRGCIPSKALLHVAKLLEESAQAKNWGIDFASPKIDLARLRSWKESVVKKLTGGLGVLSKQRKVNYVQGRAAFEDSTRLRITKSDGSEERLAFDRVIIATGSRPAIIPSLKLDTPRMMDSTGALNLEDIPGTLLVVGGGYIGLELGSVYAALGTRVTVVEMLPGLLPGADRDLVLPLHKRLEKMFDGILLNTTVASLKDEGSGIRATFEGPEVGVAEANPREKVFDRVLVSVGRKPNSEIPGLEKTRVQVGPRGFIQVNKQLQTEDPSIYAIGDVVGEPMLAHKASHEGRVAVEAIAGQKVAFEPNAIPAVVFTDPEVAWCGLTETQAQNENREIKVARFPWAASGRAITIDRPEGMTKLLFDPQTERLLGMGIVGAGAGELIAEGVLAIEMAALAKDVALTIHPHPTLSETIMESAEVFFGTSTHIYRPKRA</sequence>
<evidence type="ECO:0000256" key="3">
    <source>
        <dbReference type="ARBA" id="ARBA00016961"/>
    </source>
</evidence>
<evidence type="ECO:0000256" key="6">
    <source>
        <dbReference type="ARBA" id="ARBA00023002"/>
    </source>
</evidence>
<dbReference type="PANTHER" id="PTHR22912">
    <property type="entry name" value="DISULFIDE OXIDOREDUCTASE"/>
    <property type="match status" value="1"/>
</dbReference>
<evidence type="ECO:0000313" key="17">
    <source>
        <dbReference type="EMBL" id="SPF42787.1"/>
    </source>
</evidence>
<feature type="binding site" evidence="12">
    <location>
        <position position="320"/>
    </location>
    <ligand>
        <name>FAD</name>
        <dbReference type="ChEBI" id="CHEBI:57692"/>
    </ligand>
</feature>
<dbReference type="SUPFAM" id="SSF55424">
    <property type="entry name" value="FAD/NAD-linked reductases, dimerisation (C-terminal) domain"/>
    <property type="match status" value="1"/>
</dbReference>
<dbReference type="InterPro" id="IPR036188">
    <property type="entry name" value="FAD/NAD-bd_sf"/>
</dbReference>
<dbReference type="GO" id="GO:0006103">
    <property type="term" value="P:2-oxoglutarate metabolic process"/>
    <property type="evidence" value="ECO:0007669"/>
    <property type="project" value="TreeGrafter"/>
</dbReference>
<dbReference type="InterPro" id="IPR050151">
    <property type="entry name" value="Class-I_Pyr_Nuc-Dis_Oxidored"/>
</dbReference>
<accession>A0A2U3KT96</accession>
<feature type="binding site" evidence="12">
    <location>
        <position position="279"/>
    </location>
    <ligand>
        <name>NAD(+)</name>
        <dbReference type="ChEBI" id="CHEBI:57540"/>
    </ligand>
</feature>
<dbReference type="PRINTS" id="PR00368">
    <property type="entry name" value="FADPNR"/>
</dbReference>
<keyword evidence="5 12" id="KW-0274">FAD</keyword>
<comment type="catalytic activity">
    <reaction evidence="10 14">
        <text>N(6)-[(R)-dihydrolipoyl]-L-lysyl-[protein] + NAD(+) = N(6)-[(R)-lipoyl]-L-lysyl-[protein] + NADH + H(+)</text>
        <dbReference type="Rhea" id="RHEA:15045"/>
        <dbReference type="Rhea" id="RHEA-COMP:10474"/>
        <dbReference type="Rhea" id="RHEA-COMP:10475"/>
        <dbReference type="ChEBI" id="CHEBI:15378"/>
        <dbReference type="ChEBI" id="CHEBI:57540"/>
        <dbReference type="ChEBI" id="CHEBI:57945"/>
        <dbReference type="ChEBI" id="CHEBI:83099"/>
        <dbReference type="ChEBI" id="CHEBI:83100"/>
        <dbReference type="EC" id="1.8.1.4"/>
    </reaction>
</comment>
<comment type="miscellaneous">
    <text evidence="14">The active site is a redox-active disulfide bond.</text>
</comment>
<dbReference type="PIRSF" id="PIRSF000350">
    <property type="entry name" value="Mercury_reductase_MerA"/>
    <property type="match status" value="1"/>
</dbReference>
<evidence type="ECO:0000256" key="1">
    <source>
        <dbReference type="ARBA" id="ARBA00007532"/>
    </source>
</evidence>
<evidence type="ECO:0000256" key="4">
    <source>
        <dbReference type="ARBA" id="ARBA00022630"/>
    </source>
</evidence>
<gene>
    <name evidence="17" type="primary">lpd</name>
    <name evidence="17" type="ORF">SBA1_470009</name>
</gene>
<feature type="domain" description="FAD/NAD(P)-binding" evidence="16">
    <location>
        <begin position="8"/>
        <end position="335"/>
    </location>
</feature>
<feature type="binding site" evidence="12">
    <location>
        <begin position="326"/>
        <end position="329"/>
    </location>
    <ligand>
        <name>FAD</name>
        <dbReference type="ChEBI" id="CHEBI:57692"/>
    </ligand>
</feature>
<feature type="binding site" evidence="12">
    <location>
        <position position="54"/>
    </location>
    <ligand>
        <name>FAD</name>
        <dbReference type="ChEBI" id="CHEBI:57692"/>
    </ligand>
</feature>
<dbReference type="Pfam" id="PF02852">
    <property type="entry name" value="Pyr_redox_dim"/>
    <property type="match status" value="1"/>
</dbReference>
<dbReference type="PROSITE" id="PS00076">
    <property type="entry name" value="PYRIDINE_REDOX_1"/>
    <property type="match status" value="1"/>
</dbReference>
<dbReference type="GO" id="GO:0050660">
    <property type="term" value="F:flavin adenine dinucleotide binding"/>
    <property type="evidence" value="ECO:0007669"/>
    <property type="project" value="InterPro"/>
</dbReference>
<comment type="similarity">
    <text evidence="1 14">Belongs to the class-I pyridine nucleotide-disulfide oxidoreductase family.</text>
</comment>
<evidence type="ECO:0000256" key="11">
    <source>
        <dbReference type="PIRSR" id="PIRSR000350-2"/>
    </source>
</evidence>
<dbReference type="SUPFAM" id="SSF51905">
    <property type="entry name" value="FAD/NAD(P)-binding domain"/>
    <property type="match status" value="1"/>
</dbReference>
<feature type="binding site" evidence="12">
    <location>
        <begin position="183"/>
        <end position="190"/>
    </location>
    <ligand>
        <name>NAD(+)</name>
        <dbReference type="ChEBI" id="CHEBI:57540"/>
    </ligand>
</feature>
<evidence type="ECO:0000256" key="9">
    <source>
        <dbReference type="ARBA" id="ARBA00023284"/>
    </source>
</evidence>
<dbReference type="PANTHER" id="PTHR22912:SF160">
    <property type="entry name" value="DIHYDROLIPOYL DEHYDROGENASE"/>
    <property type="match status" value="1"/>
</dbReference>
<keyword evidence="6 14" id="KW-0560">Oxidoreductase</keyword>
<dbReference type="InterPro" id="IPR023753">
    <property type="entry name" value="FAD/NAD-binding_dom"/>
</dbReference>
<dbReference type="Gene3D" id="3.50.50.60">
    <property type="entry name" value="FAD/NAD(P)-binding domain"/>
    <property type="match status" value="2"/>
</dbReference>
<dbReference type="NCBIfam" id="TIGR01350">
    <property type="entry name" value="lipoamide_DH"/>
    <property type="match status" value="1"/>
</dbReference>
<dbReference type="EMBL" id="OMOD01000141">
    <property type="protein sequence ID" value="SPF42787.1"/>
    <property type="molecule type" value="Genomic_DNA"/>
</dbReference>